<evidence type="ECO:0000256" key="3">
    <source>
        <dbReference type="ARBA" id="ARBA00022989"/>
    </source>
</evidence>
<keyword evidence="4 6" id="KW-0472">Membrane</keyword>
<dbReference type="PANTHER" id="PTHR43229:SF2">
    <property type="entry name" value="NODULATION PROTEIN J"/>
    <property type="match status" value="1"/>
</dbReference>
<keyword evidence="9" id="KW-1185">Reference proteome</keyword>
<evidence type="ECO:0000256" key="1">
    <source>
        <dbReference type="ARBA" id="ARBA00004141"/>
    </source>
</evidence>
<accession>A0ABY4YF81</accession>
<feature type="transmembrane region" description="Helical" evidence="6">
    <location>
        <begin position="148"/>
        <end position="171"/>
    </location>
</feature>
<dbReference type="Proteomes" id="UP001056535">
    <property type="component" value="Chromosome"/>
</dbReference>
<evidence type="ECO:0000256" key="4">
    <source>
        <dbReference type="ARBA" id="ARBA00023136"/>
    </source>
</evidence>
<dbReference type="RefSeq" id="WP_252618998.1">
    <property type="nucleotide sequence ID" value="NZ_CP099490.1"/>
</dbReference>
<dbReference type="PIRSF" id="PIRSF006648">
    <property type="entry name" value="DrrB"/>
    <property type="match status" value="1"/>
</dbReference>
<feature type="transmembrane region" description="Helical" evidence="6">
    <location>
        <begin position="178"/>
        <end position="198"/>
    </location>
</feature>
<dbReference type="Pfam" id="PF12698">
    <property type="entry name" value="ABC2_membrane_3"/>
    <property type="match status" value="1"/>
</dbReference>
<keyword evidence="2 6" id="KW-0812">Transmembrane</keyword>
<feature type="transmembrane region" description="Helical" evidence="6">
    <location>
        <begin position="40"/>
        <end position="59"/>
    </location>
</feature>
<feature type="transmembrane region" description="Helical" evidence="6">
    <location>
        <begin position="237"/>
        <end position="255"/>
    </location>
</feature>
<dbReference type="InterPro" id="IPR000412">
    <property type="entry name" value="ABC_2_transport"/>
</dbReference>
<evidence type="ECO:0000259" key="7">
    <source>
        <dbReference type="Pfam" id="PF12698"/>
    </source>
</evidence>
<dbReference type="InterPro" id="IPR051784">
    <property type="entry name" value="Nod_factor_ABC_transporter"/>
</dbReference>
<feature type="transmembrane region" description="Helical" evidence="6">
    <location>
        <begin position="71"/>
        <end position="94"/>
    </location>
</feature>
<dbReference type="PANTHER" id="PTHR43229">
    <property type="entry name" value="NODULATION PROTEIN J"/>
    <property type="match status" value="1"/>
</dbReference>
<feature type="domain" description="ABC-2 type transporter transmembrane" evidence="7">
    <location>
        <begin position="75"/>
        <end position="252"/>
    </location>
</feature>
<evidence type="ECO:0000256" key="5">
    <source>
        <dbReference type="ARBA" id="ARBA00023251"/>
    </source>
</evidence>
<keyword evidence="3 6" id="KW-1133">Transmembrane helix</keyword>
<feature type="transmembrane region" description="Helical" evidence="6">
    <location>
        <begin position="115"/>
        <end position="142"/>
    </location>
</feature>
<dbReference type="EMBL" id="CP099490">
    <property type="protein sequence ID" value="USQ74915.1"/>
    <property type="molecule type" value="Genomic_DNA"/>
</dbReference>
<evidence type="ECO:0000313" key="8">
    <source>
        <dbReference type="EMBL" id="USQ74915.1"/>
    </source>
</evidence>
<sequence length="259" mass="26489">MNDVDATGRTGQRGPAPAARRVIAQAGFEARGLLSHGEQLLVSVGLPLMALIALAITDAPSLGMGARIDLATAGVLALAIISTAFTGQAILLGFERRWGVLRMLGTTPLGRDGLLLAKALSVFAVLVVQFLVLGLVAAFLGWRPDPAGIPGAIVVTVLGVLAFVSLAALVGGTLRAEAVLALANLLWIVLAAAGGVLIPADRFPEPWSTIVSFLPSSALGDGLRAALVNGAFPTGDILVLGVWAAVTGLLASRLLRWSD</sequence>
<gene>
    <name evidence="8" type="ORF">NF557_09590</name>
</gene>
<evidence type="ECO:0000256" key="6">
    <source>
        <dbReference type="SAM" id="Phobius"/>
    </source>
</evidence>
<keyword evidence="5" id="KW-0046">Antibiotic resistance</keyword>
<comment type="subcellular location">
    <subcellularLocation>
        <location evidence="1">Membrane</location>
        <topology evidence="1">Multi-pass membrane protein</topology>
    </subcellularLocation>
</comment>
<evidence type="ECO:0000256" key="2">
    <source>
        <dbReference type="ARBA" id="ARBA00022692"/>
    </source>
</evidence>
<dbReference type="InterPro" id="IPR013525">
    <property type="entry name" value="ABC2_TM"/>
</dbReference>
<protein>
    <submittedName>
        <fullName evidence="8">ABC transporter permease</fullName>
    </submittedName>
</protein>
<reference evidence="8" key="1">
    <citation type="submission" date="2022-06" db="EMBL/GenBank/DDBJ databases">
        <title>Ornithinimicrobium JY.X270.</title>
        <authorList>
            <person name="Huang Y."/>
        </authorList>
    </citation>
    <scope>NUCLEOTIDE SEQUENCE</scope>
    <source>
        <strain evidence="8">JY.X270</strain>
    </source>
</reference>
<organism evidence="8 9">
    <name type="scientific">Ornithinimicrobium cryptoxanthini</name>
    <dbReference type="NCBI Taxonomy" id="2934161"/>
    <lineage>
        <taxon>Bacteria</taxon>
        <taxon>Bacillati</taxon>
        <taxon>Actinomycetota</taxon>
        <taxon>Actinomycetes</taxon>
        <taxon>Micrococcales</taxon>
        <taxon>Ornithinimicrobiaceae</taxon>
        <taxon>Ornithinimicrobium</taxon>
    </lineage>
</organism>
<proteinExistence type="predicted"/>
<name>A0ABY4YF81_9MICO</name>
<evidence type="ECO:0000313" key="9">
    <source>
        <dbReference type="Proteomes" id="UP001056535"/>
    </source>
</evidence>